<name>A0A345EHJ6_9EURY</name>
<dbReference type="GeneID" id="37288992"/>
<dbReference type="Proteomes" id="UP000252985">
    <property type="component" value="Chromosome"/>
</dbReference>
<evidence type="ECO:0000313" key="2">
    <source>
        <dbReference type="Proteomes" id="UP000252985"/>
    </source>
</evidence>
<dbReference type="KEGG" id="haq:DU484_18400"/>
<reference evidence="1 2" key="1">
    <citation type="submission" date="2018-07" db="EMBL/GenBank/DDBJ databases">
        <title>Genome sequences of Haloplanus sp. CBA1112.</title>
        <authorList>
            <person name="Kim Y.B."/>
            <person name="Roh S.W."/>
        </authorList>
    </citation>
    <scope>NUCLEOTIDE SEQUENCE [LARGE SCALE GENOMIC DNA]</scope>
    <source>
        <strain evidence="1 2">CBA1112</strain>
    </source>
</reference>
<organism evidence="1 2">
    <name type="scientific">Haloplanus rubicundus</name>
    <dbReference type="NCBI Taxonomy" id="1547898"/>
    <lineage>
        <taxon>Archaea</taxon>
        <taxon>Methanobacteriati</taxon>
        <taxon>Methanobacteriota</taxon>
        <taxon>Stenosarchaea group</taxon>
        <taxon>Halobacteria</taxon>
        <taxon>Halobacteriales</taxon>
        <taxon>Haloferacaceae</taxon>
        <taxon>Haloplanus</taxon>
    </lineage>
</organism>
<gene>
    <name evidence="1" type="ORF">DU484_18400</name>
</gene>
<accession>A0A345EHJ6</accession>
<dbReference type="EMBL" id="CP031148">
    <property type="protein sequence ID" value="AXG11668.1"/>
    <property type="molecule type" value="Genomic_DNA"/>
</dbReference>
<proteinExistence type="predicted"/>
<evidence type="ECO:0000313" key="1">
    <source>
        <dbReference type="EMBL" id="AXG11668.1"/>
    </source>
</evidence>
<protein>
    <submittedName>
        <fullName evidence="1">Uncharacterized protein</fullName>
    </submittedName>
</protein>
<dbReference type="AlphaFoldDB" id="A0A345EHJ6"/>
<sequence>MVERESHGTSTLEFESVPARRDLQLSKRFETPGGDEIRAIVTVRDNVILTSAGESDGVLDDVVVVGDSDTVTTAEKGFLGGLWDKAKSAVKGLIGVIGGGGGGGGGGGCKPEATTTVKLDKKGQVREITSTAGCKQ</sequence>
<dbReference type="RefSeq" id="WP_114606666.1">
    <property type="nucleotide sequence ID" value="NZ_CP031148.1"/>
</dbReference>